<dbReference type="CDD" id="cd00761">
    <property type="entry name" value="Glyco_tranf_GTA_type"/>
    <property type="match status" value="1"/>
</dbReference>
<protein>
    <submittedName>
        <fullName evidence="4">Beta-1,4 N-acetylgalactosaminyltransferase 1-like</fullName>
    </submittedName>
</protein>
<dbReference type="Proteomes" id="UP000694865">
    <property type="component" value="Unplaced"/>
</dbReference>
<keyword evidence="1" id="KW-0812">Transmembrane</keyword>
<dbReference type="Gene3D" id="3.90.550.10">
    <property type="entry name" value="Spore Coat Polysaccharide Biosynthesis Protein SpsA, Chain A"/>
    <property type="match status" value="1"/>
</dbReference>
<dbReference type="GeneID" id="100377750"/>
<reference evidence="4" key="1">
    <citation type="submission" date="2025-08" db="UniProtKB">
        <authorList>
            <consortium name="RefSeq"/>
        </authorList>
    </citation>
    <scope>IDENTIFICATION</scope>
    <source>
        <tissue evidence="4">Testes</tissue>
    </source>
</reference>
<feature type="transmembrane region" description="Helical" evidence="1">
    <location>
        <begin position="6"/>
        <end position="27"/>
    </location>
</feature>
<keyword evidence="1" id="KW-1133">Transmembrane helix</keyword>
<dbReference type="RefSeq" id="XP_002741571.1">
    <property type="nucleotide sequence ID" value="XM_002741525.1"/>
</dbReference>
<accession>A0ABM0H0M1</accession>
<dbReference type="Pfam" id="PF00535">
    <property type="entry name" value="Glycos_transf_2"/>
    <property type="match status" value="1"/>
</dbReference>
<evidence type="ECO:0000256" key="1">
    <source>
        <dbReference type="SAM" id="Phobius"/>
    </source>
</evidence>
<evidence type="ECO:0000313" key="3">
    <source>
        <dbReference type="Proteomes" id="UP000694865"/>
    </source>
</evidence>
<keyword evidence="3" id="KW-1185">Reference proteome</keyword>
<sequence>MAAIPVYGHIFICLVMFVSGFSISSIFNFSHFSRVPSSVKTASRDIETQHAGSDDPLSSVDLKRYYEDQSLVDDSETEESYRTTIIKNSRQKCYCSEPKNPEYREQYNRRMKEAKVLEREDRRREEPLAICKSMSPLNYVGIGLKVEPLQMVPIAGLSVHRVAMEMIREHPTELVIRCLNGMGTVHVKTQELLKTADLSDVTYSGNSTGEFSIHFPLAVSTDTFQSILDNLWYESTMYDIDAWEKLEITLLKFKIHLAIHIKRVVLPDLFDTKSGSVVDKVTLITKTFERYPAVHRLIDSVHKFYPDMKIVVADDSENPVKIERENVRHYFMPFREGYFAGRNLALSQVRTKFAVYVDDDMFFTDETKLEVMLEKLENPERQIDLVAAPVQGFDEIEGMFDIAYGDDGICILGMKRERIYVPGYPQCIYGEMFLNFFMAKTNVLKSVGFDPGSPPNRGHTEFWLDAVGKSQSVFCTDVNIAHEHKQLNTEKYLKYRHTKGLNTHMFFQNNLCYYFYLPKRFFGRSLTTPQ</sequence>
<dbReference type="SUPFAM" id="SSF53448">
    <property type="entry name" value="Nucleotide-diphospho-sugar transferases"/>
    <property type="match status" value="1"/>
</dbReference>
<proteinExistence type="predicted"/>
<dbReference type="PANTHER" id="PTHR15046">
    <property type="entry name" value="GLYCO_TRANS_2-LIKE DOMAIN-CONTAINING PROTEIN"/>
    <property type="match status" value="1"/>
</dbReference>
<evidence type="ECO:0000313" key="4">
    <source>
        <dbReference type="RefSeq" id="XP_002741571.1"/>
    </source>
</evidence>
<name>A0ABM0H0M1_SACKO</name>
<keyword evidence="1" id="KW-0472">Membrane</keyword>
<feature type="domain" description="Glycosyltransferase 2-like" evidence="2">
    <location>
        <begin position="283"/>
        <end position="392"/>
    </location>
</feature>
<dbReference type="InterPro" id="IPR029044">
    <property type="entry name" value="Nucleotide-diphossugar_trans"/>
</dbReference>
<evidence type="ECO:0000259" key="2">
    <source>
        <dbReference type="Pfam" id="PF00535"/>
    </source>
</evidence>
<dbReference type="PANTHER" id="PTHR15046:SF3">
    <property type="entry name" value="BETA-1,4 N-ACETYLGALACTOSAMINYLTRANSFERASE 2-LIKE"/>
    <property type="match status" value="1"/>
</dbReference>
<organism evidence="3 4">
    <name type="scientific">Saccoglossus kowalevskii</name>
    <name type="common">Acorn worm</name>
    <dbReference type="NCBI Taxonomy" id="10224"/>
    <lineage>
        <taxon>Eukaryota</taxon>
        <taxon>Metazoa</taxon>
        <taxon>Hemichordata</taxon>
        <taxon>Enteropneusta</taxon>
        <taxon>Harrimaniidae</taxon>
        <taxon>Saccoglossus</taxon>
    </lineage>
</organism>
<gene>
    <name evidence="4" type="primary">LOC100377750</name>
</gene>
<dbReference type="InterPro" id="IPR001173">
    <property type="entry name" value="Glyco_trans_2-like"/>
</dbReference>